<dbReference type="Pfam" id="PF15902">
    <property type="entry name" value="Sortilin-Vps10"/>
    <property type="match status" value="2"/>
</dbReference>
<keyword evidence="5" id="KW-1185">Reference proteome</keyword>
<organism evidence="4 5">
    <name type="scientific">Flavobacterium jumunjinense</name>
    <dbReference type="NCBI Taxonomy" id="998845"/>
    <lineage>
        <taxon>Bacteria</taxon>
        <taxon>Pseudomonadati</taxon>
        <taxon>Bacteroidota</taxon>
        <taxon>Flavobacteriia</taxon>
        <taxon>Flavobacteriales</taxon>
        <taxon>Flavobacteriaceae</taxon>
        <taxon>Flavobacterium</taxon>
    </lineage>
</organism>
<dbReference type="EMBL" id="JBHMEY010000042">
    <property type="protein sequence ID" value="MFB9097289.1"/>
    <property type="molecule type" value="Genomic_DNA"/>
</dbReference>
<evidence type="ECO:0000259" key="3">
    <source>
        <dbReference type="Pfam" id="PF15902"/>
    </source>
</evidence>
<name>A0ABV5GPS4_9FLAO</name>
<dbReference type="InterPro" id="IPR036278">
    <property type="entry name" value="Sialidase_sf"/>
</dbReference>
<dbReference type="Proteomes" id="UP001589607">
    <property type="component" value="Unassembled WGS sequence"/>
</dbReference>
<feature type="signal peptide" evidence="2">
    <location>
        <begin position="1"/>
        <end position="18"/>
    </location>
</feature>
<proteinExistence type="predicted"/>
<dbReference type="PANTHER" id="PTHR12106">
    <property type="entry name" value="SORTILIN RELATED"/>
    <property type="match status" value="1"/>
</dbReference>
<evidence type="ECO:0000313" key="5">
    <source>
        <dbReference type="Proteomes" id="UP001589607"/>
    </source>
</evidence>
<dbReference type="RefSeq" id="WP_236457795.1">
    <property type="nucleotide sequence ID" value="NZ_CBCSGE010000005.1"/>
</dbReference>
<keyword evidence="4" id="KW-0378">Hydrolase</keyword>
<dbReference type="GO" id="GO:0016787">
    <property type="term" value="F:hydrolase activity"/>
    <property type="evidence" value="ECO:0007669"/>
    <property type="project" value="UniProtKB-KW"/>
</dbReference>
<dbReference type="PANTHER" id="PTHR12106:SF27">
    <property type="entry name" value="SORTILIN-RELATED RECEPTOR"/>
    <property type="match status" value="1"/>
</dbReference>
<dbReference type="InterPro" id="IPR050310">
    <property type="entry name" value="VPS10-sortilin"/>
</dbReference>
<dbReference type="Gene3D" id="2.130.10.10">
    <property type="entry name" value="YVTN repeat-like/Quinoprotein amine dehydrogenase"/>
    <property type="match status" value="4"/>
</dbReference>
<feature type="chain" id="PRO_5045612002" evidence="2">
    <location>
        <begin position="19"/>
        <end position="932"/>
    </location>
</feature>
<evidence type="ECO:0000256" key="1">
    <source>
        <dbReference type="ARBA" id="ARBA00022737"/>
    </source>
</evidence>
<sequence>MKSKFLLLVLFFQSLIWAQNNMFSDVKLQNIGPTIMSGRIVDVAVNPENPTEFYAAYASGGLWYTNNNGTSFEPVMDSAPTLNCGSVTVDWKTETIWVGTGEVNSSRSSYAGIGVLKSADKGKTWENIGLKDSHHISRIWVNPKNNNEIVVAALGHLYSPNEERGVFKTLDGGKTWQKTLFINQDTGIVDLSVASENSNIMFAAAWERERKAWNFKGNGKGSGIYKSDDAGTTWKLISTDGSGFPNNEGVGRIGIAVFNQNVLYAIVDNQNNRPESKTKTDDKLPMPEMFSAPGEVFLQKTNKEINAYLKKHNLREKYRAQTLKNWIEKGDLKPIEVKAILKDANKALFETEVIGCEIYKSLDGGKTWNLTHEGFIDDLYYSYGYYFGTISVDPNNENRIYFGGVPLLFSGDGGKTIEIISKENVHADHHVTWINPKNPNHIINGNDGGINISYDNGAHWIKCNNQAVGQFYAVNVDNKESYNVYGGLQDNGVWVANNNYYPSVSWQQEGKYPYESLMGGDGMQIQIDNRNSDVVFTGFQFGNYYRIDRANHKMDFISPQAKKEEEPLRFNWQTPILLSSHNQDILYMGSNFLHRSMNQGESWEKISPDLTKGTVEGNVAFGTITSFSESKFQFGLFYVGSDDGLVHVSKDGGTTWQKISDNLPQDLWVSRVIASSHEKGRVYIALNGYRNDDFKTYVYVSEDFGTTWKSIKANLPESSVNVILEDTENENLLFVGTDNGLFVSLDKGKTWEEFSSEMPNVAVHDVVIQPKAKELIVGTHGRSLYKVGIDKLQKLTSDITSKSLYVFEVPSIKKSERWGNSWSAWGEPYEPKAAIWFYSNANEEVEVIIENEKGIVVFTKKVMSNKGLNVVEYDYILSEEVVAKLKKKDKKAVFEKASNGKQYVLPAKYSVNIRKGVEAVYTNLEVTDSKKA</sequence>
<dbReference type="CDD" id="cd15482">
    <property type="entry name" value="Sialidase_non-viral"/>
    <property type="match status" value="2"/>
</dbReference>
<evidence type="ECO:0000313" key="4">
    <source>
        <dbReference type="EMBL" id="MFB9097289.1"/>
    </source>
</evidence>
<comment type="caution">
    <text evidence="4">The sequence shown here is derived from an EMBL/GenBank/DDBJ whole genome shotgun (WGS) entry which is preliminary data.</text>
</comment>
<evidence type="ECO:0000256" key="2">
    <source>
        <dbReference type="SAM" id="SignalP"/>
    </source>
</evidence>
<reference evidence="4 5" key="1">
    <citation type="submission" date="2024-09" db="EMBL/GenBank/DDBJ databases">
        <authorList>
            <person name="Sun Q."/>
            <person name="Mori K."/>
        </authorList>
    </citation>
    <scope>NUCLEOTIDE SEQUENCE [LARGE SCALE GENOMIC DNA]</scope>
    <source>
        <strain evidence="4 5">CECT 7955</strain>
    </source>
</reference>
<protein>
    <submittedName>
        <fullName evidence="4">Glycosyl hydrolase</fullName>
    </submittedName>
</protein>
<keyword evidence="1" id="KW-0677">Repeat</keyword>
<feature type="domain" description="Sortilin N-terminal" evidence="3">
    <location>
        <begin position="115"/>
        <end position="244"/>
    </location>
</feature>
<feature type="domain" description="Sortilin N-terminal" evidence="3">
    <location>
        <begin position="698"/>
        <end position="780"/>
    </location>
</feature>
<dbReference type="SUPFAM" id="SSF50939">
    <property type="entry name" value="Sialidases"/>
    <property type="match status" value="2"/>
</dbReference>
<dbReference type="InterPro" id="IPR031778">
    <property type="entry name" value="Sortilin_N"/>
</dbReference>
<keyword evidence="2" id="KW-0732">Signal</keyword>
<gene>
    <name evidence="4" type="ORF">ACFFVF_12235</name>
</gene>
<dbReference type="InterPro" id="IPR015943">
    <property type="entry name" value="WD40/YVTN_repeat-like_dom_sf"/>
</dbReference>
<accession>A0ABV5GPS4</accession>